<comment type="caution">
    <text evidence="2">The sequence shown here is derived from an EMBL/GenBank/DDBJ whole genome shotgun (WGS) entry which is preliminary data.</text>
</comment>
<dbReference type="EMBL" id="CAMAPE010000031">
    <property type="protein sequence ID" value="CAH9093976.1"/>
    <property type="molecule type" value="Genomic_DNA"/>
</dbReference>
<dbReference type="SUPFAM" id="SSF56219">
    <property type="entry name" value="DNase I-like"/>
    <property type="match status" value="1"/>
</dbReference>
<evidence type="ECO:0000259" key="1">
    <source>
        <dbReference type="Pfam" id="PF03372"/>
    </source>
</evidence>
<dbReference type="PANTHER" id="PTHR33710">
    <property type="entry name" value="BNAC02G09200D PROTEIN"/>
    <property type="match status" value="1"/>
</dbReference>
<dbReference type="Pfam" id="PF03372">
    <property type="entry name" value="Exo_endo_phos"/>
    <property type="match status" value="1"/>
</dbReference>
<keyword evidence="3" id="KW-1185">Reference proteome</keyword>
<sequence>MIITAWNIRGLNKVSKQSLIFNFIRAHNVHMCCLLETKMSTSNFEKLKENRWPLWSSITNFDTIDGGRMALMWNTNYVDIDVLEIDKQHIHCKCVCKTTQLNFMVTFVYALYSVGVRRTLWDHVTNLGSTISSPWLVMGDFNCVSSPSERIGPTPPSAYYLQDLVDFKLNANLVDTPSTGEFFTWNRGSLWAKLDRVLMNSFWNTNGITCKTHFHDMEVECDHVAPLVTFGHNPPLGSKPFKFFNMWLKHESFPSILHENWFMYVMGNAQFWLVKKLQALKKPLKELNKNAFDHISSKVKDSKKEFKRLHSLLLLSPLDDTLKNDVQVAKKRVLFLKMAEDAFYRQKAKAIHLIQGDRCTKYFHSIVKKRAAKNSITALKLANGELTTSMDQVAKEFENFYVNLFGTPVSCPPIEPSIITSGTCLGTDQALGLISPVLDIEIKNAMFDIGDDKAPGPDGFTSAFFKENWSIVGEDVVEAVRGFFESGRLLKQINHTIIALIPKTS</sequence>
<gene>
    <name evidence="2" type="ORF">CEURO_LOCUS12537</name>
</gene>
<organism evidence="2 3">
    <name type="scientific">Cuscuta europaea</name>
    <name type="common">European dodder</name>
    <dbReference type="NCBI Taxonomy" id="41803"/>
    <lineage>
        <taxon>Eukaryota</taxon>
        <taxon>Viridiplantae</taxon>
        <taxon>Streptophyta</taxon>
        <taxon>Embryophyta</taxon>
        <taxon>Tracheophyta</taxon>
        <taxon>Spermatophyta</taxon>
        <taxon>Magnoliopsida</taxon>
        <taxon>eudicotyledons</taxon>
        <taxon>Gunneridae</taxon>
        <taxon>Pentapetalae</taxon>
        <taxon>asterids</taxon>
        <taxon>lamiids</taxon>
        <taxon>Solanales</taxon>
        <taxon>Convolvulaceae</taxon>
        <taxon>Cuscuteae</taxon>
        <taxon>Cuscuta</taxon>
        <taxon>Cuscuta subgen. Cuscuta</taxon>
    </lineage>
</organism>
<dbReference type="InterPro" id="IPR036691">
    <property type="entry name" value="Endo/exonu/phosph_ase_sf"/>
</dbReference>
<evidence type="ECO:0000313" key="3">
    <source>
        <dbReference type="Proteomes" id="UP001152484"/>
    </source>
</evidence>
<protein>
    <recommendedName>
        <fullName evidence="1">Endonuclease/exonuclease/phosphatase domain-containing protein</fullName>
    </recommendedName>
</protein>
<feature type="non-terminal residue" evidence="2">
    <location>
        <position position="505"/>
    </location>
</feature>
<dbReference type="GO" id="GO:0003824">
    <property type="term" value="F:catalytic activity"/>
    <property type="evidence" value="ECO:0007669"/>
    <property type="project" value="InterPro"/>
</dbReference>
<feature type="domain" description="Endonuclease/exonuclease/phosphatase" evidence="1">
    <location>
        <begin position="6"/>
        <end position="209"/>
    </location>
</feature>
<dbReference type="PANTHER" id="PTHR33710:SF64">
    <property type="entry name" value="ENDONUCLEASE_EXONUCLEASE_PHOSPHATASE DOMAIN-CONTAINING PROTEIN"/>
    <property type="match status" value="1"/>
</dbReference>
<reference evidence="2" key="1">
    <citation type="submission" date="2022-07" db="EMBL/GenBank/DDBJ databases">
        <authorList>
            <person name="Macas J."/>
            <person name="Novak P."/>
            <person name="Neumann P."/>
        </authorList>
    </citation>
    <scope>NUCLEOTIDE SEQUENCE</scope>
</reference>
<dbReference type="InterPro" id="IPR005135">
    <property type="entry name" value="Endo/exonuclease/phosphatase"/>
</dbReference>
<name>A0A9P0ZCJ2_CUSEU</name>
<dbReference type="OrthoDB" id="1932741at2759"/>
<dbReference type="AlphaFoldDB" id="A0A9P0ZCJ2"/>
<dbReference type="Gene3D" id="3.60.10.10">
    <property type="entry name" value="Endonuclease/exonuclease/phosphatase"/>
    <property type="match status" value="1"/>
</dbReference>
<dbReference type="Proteomes" id="UP001152484">
    <property type="component" value="Unassembled WGS sequence"/>
</dbReference>
<proteinExistence type="predicted"/>
<evidence type="ECO:0000313" key="2">
    <source>
        <dbReference type="EMBL" id="CAH9093976.1"/>
    </source>
</evidence>
<accession>A0A9P0ZCJ2</accession>